<evidence type="ECO:0000313" key="6">
    <source>
        <dbReference type="Proteomes" id="UP000009296"/>
    </source>
</evidence>
<dbReference type="GO" id="GO:0008047">
    <property type="term" value="F:enzyme activator activity"/>
    <property type="evidence" value="ECO:0007669"/>
    <property type="project" value="InterPro"/>
</dbReference>
<dbReference type="NCBIfam" id="TIGR00072">
    <property type="entry name" value="hydrog_prot"/>
    <property type="match status" value="1"/>
</dbReference>
<dbReference type="RefSeq" id="WP_013866614.1">
    <property type="nucleotide sequence ID" value="NC_015636.1"/>
</dbReference>
<dbReference type="Gene3D" id="3.40.50.1450">
    <property type="entry name" value="HybD-like"/>
    <property type="match status" value="1"/>
</dbReference>
<keyword evidence="3" id="KW-0064">Aspartyl protease</keyword>
<dbReference type="InterPro" id="IPR000671">
    <property type="entry name" value="Peptidase_A31"/>
</dbReference>
<comment type="similarity">
    <text evidence="1">Belongs to the peptidase A31 family.</text>
</comment>
<gene>
    <name evidence="5" type="ordered locus">Metok_0445</name>
</gene>
<evidence type="ECO:0000256" key="4">
    <source>
        <dbReference type="ARBA" id="ARBA00022801"/>
    </source>
</evidence>
<dbReference type="GO" id="GO:0016485">
    <property type="term" value="P:protein processing"/>
    <property type="evidence" value="ECO:0007669"/>
    <property type="project" value="TreeGrafter"/>
</dbReference>
<dbReference type="Proteomes" id="UP000009296">
    <property type="component" value="Chromosome"/>
</dbReference>
<dbReference type="STRING" id="647113.Metok_0445"/>
<dbReference type="PANTHER" id="PTHR30302">
    <property type="entry name" value="HYDROGENASE 1 MATURATION PROTEASE"/>
    <property type="match status" value="1"/>
</dbReference>
<protein>
    <submittedName>
        <fullName evidence="5">Coenzyme F420-reducing hydrogenase delta subunit</fullName>
    </submittedName>
</protein>
<dbReference type="HOGENOM" id="CLU_099037_0_2_2"/>
<name>F8AKZ3_METOI</name>
<keyword evidence="6" id="KW-1185">Reference proteome</keyword>
<dbReference type="SUPFAM" id="SSF53163">
    <property type="entry name" value="HybD-like"/>
    <property type="match status" value="1"/>
</dbReference>
<evidence type="ECO:0000256" key="2">
    <source>
        <dbReference type="ARBA" id="ARBA00022670"/>
    </source>
</evidence>
<keyword evidence="2" id="KW-0645">Protease</keyword>
<dbReference type="FunFam" id="3.40.50.1450:FF:000005">
    <property type="entry name" value="Hydrogenase maturation protease HycI"/>
    <property type="match status" value="1"/>
</dbReference>
<reference evidence="5" key="1">
    <citation type="submission" date="2011-05" db="EMBL/GenBank/DDBJ databases">
        <title>Complete sequence of chromosome of Methanothermococcus okinawensis IH1.</title>
        <authorList>
            <consortium name="US DOE Joint Genome Institute"/>
            <person name="Lucas S."/>
            <person name="Han J."/>
            <person name="Lapidus A."/>
            <person name="Cheng J.-F."/>
            <person name="Goodwin L."/>
            <person name="Pitluck S."/>
            <person name="Peters L."/>
            <person name="Mikhailova N."/>
            <person name="Held B."/>
            <person name="Han C."/>
            <person name="Tapia R."/>
            <person name="Land M."/>
            <person name="Hauser L."/>
            <person name="Kyrpides N."/>
            <person name="Ivanova N."/>
            <person name="Pagani I."/>
            <person name="Sieprawska-Lupa M."/>
            <person name="Takai K."/>
            <person name="Miyazaki J."/>
            <person name="Whitman W."/>
            <person name="Woyke T."/>
        </authorList>
    </citation>
    <scope>NUCLEOTIDE SEQUENCE [LARGE SCALE GENOMIC DNA]</scope>
    <source>
        <strain evidence="5">IH1</strain>
    </source>
</reference>
<dbReference type="Pfam" id="PF01750">
    <property type="entry name" value="HycI"/>
    <property type="match status" value="1"/>
</dbReference>
<dbReference type="GeneID" id="10772567"/>
<dbReference type="EMBL" id="CP002792">
    <property type="protein sequence ID" value="AEH06428.1"/>
    <property type="molecule type" value="Genomic_DNA"/>
</dbReference>
<dbReference type="OrthoDB" id="85598at2157"/>
<accession>F8AKZ3</accession>
<dbReference type="NCBIfam" id="TIGR00130">
    <property type="entry name" value="frhD"/>
    <property type="match status" value="1"/>
</dbReference>
<evidence type="ECO:0000313" key="5">
    <source>
        <dbReference type="EMBL" id="AEH06428.1"/>
    </source>
</evidence>
<dbReference type="InterPro" id="IPR004411">
    <property type="entry name" value="Pept_A31_F420-red_hyd_d"/>
</dbReference>
<dbReference type="InterPro" id="IPR023430">
    <property type="entry name" value="Pept_HybD-like_dom_sf"/>
</dbReference>
<dbReference type="AlphaFoldDB" id="F8AKZ3"/>
<organism evidence="5 6">
    <name type="scientific">Methanothermococcus okinawensis (strain DSM 14208 / JCM 11175 / IH1)</name>
    <dbReference type="NCBI Taxonomy" id="647113"/>
    <lineage>
        <taxon>Archaea</taxon>
        <taxon>Methanobacteriati</taxon>
        <taxon>Methanobacteriota</taxon>
        <taxon>Methanomada group</taxon>
        <taxon>Methanococci</taxon>
        <taxon>Methanococcales</taxon>
        <taxon>Methanococcaceae</taxon>
        <taxon>Methanothermococcus</taxon>
    </lineage>
</organism>
<dbReference type="eggNOG" id="arCOG04429">
    <property type="taxonomic scope" value="Archaea"/>
</dbReference>
<evidence type="ECO:0000256" key="3">
    <source>
        <dbReference type="ARBA" id="ARBA00022750"/>
    </source>
</evidence>
<evidence type="ECO:0000256" key="1">
    <source>
        <dbReference type="ARBA" id="ARBA00006814"/>
    </source>
</evidence>
<sequence>MIPDSLKKEILIMGCGNLLFADDGFGYEVITRLEKSELPENVGIIDAGTGGSFYLMSIMDEECKVKKIIIVDIIDFGLPPGTLKKFGVEELPNIEKYNFDAHDLPLAPYLIDASKKGIDVVIIGCQAKYVSEPNIEIGLTDEVKNSLDDAVKMILDELNEVKK</sequence>
<keyword evidence="4" id="KW-0378">Hydrolase</keyword>
<dbReference type="KEGG" id="mok:Metok_0445"/>
<dbReference type="PRINTS" id="PR00446">
    <property type="entry name" value="HYDRGNUPTAKE"/>
</dbReference>
<proteinExistence type="inferred from homology"/>
<dbReference type="GO" id="GO:0004190">
    <property type="term" value="F:aspartic-type endopeptidase activity"/>
    <property type="evidence" value="ECO:0007669"/>
    <property type="project" value="UniProtKB-KW"/>
</dbReference>
<dbReference type="PANTHER" id="PTHR30302:SF1">
    <property type="entry name" value="HYDROGENASE 2 MATURATION PROTEASE"/>
    <property type="match status" value="1"/>
</dbReference>